<dbReference type="Proteomes" id="UP000059188">
    <property type="component" value="Unassembled WGS sequence"/>
</dbReference>
<feature type="compositionally biased region" description="Polar residues" evidence="1">
    <location>
        <begin position="188"/>
        <end position="204"/>
    </location>
</feature>
<reference evidence="2 3" key="1">
    <citation type="submission" date="2014-11" db="EMBL/GenBank/DDBJ databases">
        <authorList>
            <person name="Wibberg Daniel"/>
        </authorList>
    </citation>
    <scope>NUCLEOTIDE SEQUENCE [LARGE SCALE GENOMIC DNA]</scope>
    <source>
        <strain evidence="2">Rhizoctonia solani AG1-IB 7/3/14</strain>
    </source>
</reference>
<organism evidence="2 3">
    <name type="scientific">Thanatephorus cucumeris (strain AG1-IB / isolate 7/3/14)</name>
    <name type="common">Lettuce bottom rot fungus</name>
    <name type="synonym">Rhizoctonia solani</name>
    <dbReference type="NCBI Taxonomy" id="1108050"/>
    <lineage>
        <taxon>Eukaryota</taxon>
        <taxon>Fungi</taxon>
        <taxon>Dikarya</taxon>
        <taxon>Basidiomycota</taxon>
        <taxon>Agaricomycotina</taxon>
        <taxon>Agaricomycetes</taxon>
        <taxon>Cantharellales</taxon>
        <taxon>Ceratobasidiaceae</taxon>
        <taxon>Rhizoctonia</taxon>
        <taxon>Rhizoctonia solani AG-1</taxon>
    </lineage>
</organism>
<keyword evidence="3" id="KW-1185">Reference proteome</keyword>
<protein>
    <submittedName>
        <fullName evidence="2">Uncharacterized protein</fullName>
    </submittedName>
</protein>
<name>A0A0B7FBX0_THACB</name>
<evidence type="ECO:0000256" key="1">
    <source>
        <dbReference type="SAM" id="MobiDB-lite"/>
    </source>
</evidence>
<proteinExistence type="predicted"/>
<gene>
    <name evidence="2" type="ORF">RSOLAG1IB_11842</name>
</gene>
<sequence length="246" mass="27988">MSSAPLYFPLSIVSFQHTKMAKLYAEFMMTSDPTKYGLFNSPNILERKFAINKEFFSELFEDEGVIKRRYYFSDTTSHAFSDALRQVCRVVAGYVGPEDHVDDIPAGMADSPLYAKFTLAHISYPAEPTDIHYHYMVNQYFSSEHELHQYVVDSWGVMPPYSQGDYANVPLPPSPPESTGDYPDEDQSTASKNDATMHTASTLKHTPDIQEEEEEDIDVLVKKDWYSGESLNKAGSFLSNGKIRWF</sequence>
<evidence type="ECO:0000313" key="2">
    <source>
        <dbReference type="EMBL" id="CEL55030.1"/>
    </source>
</evidence>
<evidence type="ECO:0000313" key="3">
    <source>
        <dbReference type="Proteomes" id="UP000059188"/>
    </source>
</evidence>
<dbReference type="AlphaFoldDB" id="A0A0B7FBX0"/>
<feature type="region of interest" description="Disordered" evidence="1">
    <location>
        <begin position="166"/>
        <end position="215"/>
    </location>
</feature>
<dbReference type="EMBL" id="LN679296">
    <property type="protein sequence ID" value="CEL55030.1"/>
    <property type="molecule type" value="Genomic_DNA"/>
</dbReference>
<accession>A0A0B7FBX0</accession>